<proteinExistence type="predicted"/>
<dbReference type="InterPro" id="IPR036237">
    <property type="entry name" value="Xyl_isomerase-like_sf"/>
</dbReference>
<dbReference type="InterPro" id="IPR013022">
    <property type="entry name" value="Xyl_isomerase-like_TIM-brl"/>
</dbReference>
<name>A0A222WH47_9BACL</name>
<dbReference type="PANTHER" id="PTHR12110">
    <property type="entry name" value="HYDROXYPYRUVATE ISOMERASE"/>
    <property type="match status" value="1"/>
</dbReference>
<dbReference type="GO" id="GO:0016853">
    <property type="term" value="F:isomerase activity"/>
    <property type="evidence" value="ECO:0007669"/>
    <property type="project" value="UniProtKB-KW"/>
</dbReference>
<organism evidence="2 3">
    <name type="scientific">Paenibacillus kribbensis</name>
    <dbReference type="NCBI Taxonomy" id="172713"/>
    <lineage>
        <taxon>Bacteria</taxon>
        <taxon>Bacillati</taxon>
        <taxon>Bacillota</taxon>
        <taxon>Bacilli</taxon>
        <taxon>Bacillales</taxon>
        <taxon>Paenibacillaceae</taxon>
        <taxon>Paenibacillus</taxon>
    </lineage>
</organism>
<protein>
    <submittedName>
        <fullName evidence="2">Xylose isomerase</fullName>
    </submittedName>
</protein>
<sequence>MNTQISYSDLPLLTCSVEENVEQLVNHGADKIELLMDGIQWNCMDEQIKKIGKALRLHHCTFSVHPPAWDTNLTSENQAIRTASYEEYKKAIEFAHEIEAEHVVIHPGFCFSPAFDKVVAQQRAQEYLHQLCQVAGPLGVKLAVENVGYNGASIYSEQEYLSCLDQLDHTAGYLIDTGHAHLNGWDIPQMIRSVKERLFSVHIHDNSGVGDEHLPIGEGSIHWQPIYNALQEVDTPCQLILEYSPGTALNHLVKGKQLLRQHLAL</sequence>
<dbReference type="InterPro" id="IPR050312">
    <property type="entry name" value="IolE/XylAMocC-like"/>
</dbReference>
<keyword evidence="3" id="KW-1185">Reference proteome</keyword>
<dbReference type="EMBL" id="CP020028">
    <property type="protein sequence ID" value="ASR45302.1"/>
    <property type="molecule type" value="Genomic_DNA"/>
</dbReference>
<dbReference type="AlphaFoldDB" id="A0A222WH47"/>
<evidence type="ECO:0000259" key="1">
    <source>
        <dbReference type="Pfam" id="PF01261"/>
    </source>
</evidence>
<gene>
    <name evidence="2" type="ORF">B4V02_00555</name>
</gene>
<feature type="domain" description="Xylose isomerase-like TIM barrel" evidence="1">
    <location>
        <begin position="22"/>
        <end position="245"/>
    </location>
</feature>
<dbReference type="Pfam" id="PF01261">
    <property type="entry name" value="AP_endonuc_2"/>
    <property type="match status" value="1"/>
</dbReference>
<evidence type="ECO:0000313" key="2">
    <source>
        <dbReference type="EMBL" id="ASR45302.1"/>
    </source>
</evidence>
<evidence type="ECO:0000313" key="3">
    <source>
        <dbReference type="Proteomes" id="UP000214666"/>
    </source>
</evidence>
<dbReference type="STRING" id="172713.GCA_001705305_03037"/>
<dbReference type="RefSeq" id="WP_094153378.1">
    <property type="nucleotide sequence ID" value="NZ_CP020028.1"/>
</dbReference>
<dbReference type="KEGG" id="pkb:B4V02_00555"/>
<dbReference type="PANTHER" id="PTHR12110:SF21">
    <property type="entry name" value="XYLOSE ISOMERASE-LIKE TIM BARREL DOMAIN-CONTAINING PROTEIN"/>
    <property type="match status" value="1"/>
</dbReference>
<reference evidence="2 3" key="1">
    <citation type="submission" date="2017-03" db="EMBL/GenBank/DDBJ databases">
        <title>Complete genome sequence of Paenibacillus Kribbensis producing bioflocculants.</title>
        <authorList>
            <person name="Lee H.-G."/>
            <person name="Oh H.-M."/>
        </authorList>
    </citation>
    <scope>NUCLEOTIDE SEQUENCE [LARGE SCALE GENOMIC DNA]</scope>
    <source>
        <strain evidence="2 3">AM49</strain>
    </source>
</reference>
<dbReference type="SUPFAM" id="SSF51658">
    <property type="entry name" value="Xylose isomerase-like"/>
    <property type="match status" value="1"/>
</dbReference>
<accession>A0A222WH47</accession>
<dbReference type="Proteomes" id="UP000214666">
    <property type="component" value="Chromosome"/>
</dbReference>
<dbReference type="OrthoDB" id="110795at2"/>
<dbReference type="Gene3D" id="3.20.20.150">
    <property type="entry name" value="Divalent-metal-dependent TIM barrel enzymes"/>
    <property type="match status" value="1"/>
</dbReference>
<keyword evidence="2" id="KW-0413">Isomerase</keyword>